<feature type="transmembrane region" description="Helical" evidence="1">
    <location>
        <begin position="56"/>
        <end position="74"/>
    </location>
</feature>
<name>A0A379KIU8_PSEPU</name>
<proteinExistence type="predicted"/>
<keyword evidence="1" id="KW-0472">Membrane</keyword>
<dbReference type="Proteomes" id="UP000254602">
    <property type="component" value="Unassembled WGS sequence"/>
</dbReference>
<dbReference type="InterPro" id="IPR000045">
    <property type="entry name" value="Prepilin_IV_endopep_pep"/>
</dbReference>
<evidence type="ECO:0000313" key="4">
    <source>
        <dbReference type="Proteomes" id="UP000254602"/>
    </source>
</evidence>
<dbReference type="GO" id="GO:0016020">
    <property type="term" value="C:membrane"/>
    <property type="evidence" value="ECO:0007669"/>
    <property type="project" value="InterPro"/>
</dbReference>
<evidence type="ECO:0000313" key="3">
    <source>
        <dbReference type="EMBL" id="SUD67414.1"/>
    </source>
</evidence>
<reference evidence="3 4" key="1">
    <citation type="submission" date="2018-06" db="EMBL/GenBank/DDBJ databases">
        <authorList>
            <consortium name="Pathogen Informatics"/>
            <person name="Doyle S."/>
        </authorList>
    </citation>
    <scope>NUCLEOTIDE SEQUENCE [LARGE SCALE GENOMIC DNA]</scope>
    <source>
        <strain evidence="3 4">NCTC7914</strain>
    </source>
</reference>
<keyword evidence="1" id="KW-0812">Transmembrane</keyword>
<feature type="transmembrane region" description="Helical" evidence="1">
    <location>
        <begin position="27"/>
        <end position="49"/>
    </location>
</feature>
<dbReference type="GO" id="GO:0004190">
    <property type="term" value="F:aspartic-type endopeptidase activity"/>
    <property type="evidence" value="ECO:0007669"/>
    <property type="project" value="InterPro"/>
</dbReference>
<feature type="domain" description="Prepilin type IV endopeptidase peptidase" evidence="2">
    <location>
        <begin position="6"/>
        <end position="111"/>
    </location>
</feature>
<feature type="transmembrane region" description="Helical" evidence="1">
    <location>
        <begin position="94"/>
        <end position="113"/>
    </location>
</feature>
<protein>
    <submittedName>
        <fullName evidence="3">Peptidase A24A prepilin type IV</fullName>
    </submittedName>
</protein>
<dbReference type="AlphaFoldDB" id="A0A379KIU8"/>
<organism evidence="3 4">
    <name type="scientific">Pseudomonas putida</name>
    <name type="common">Arthrobacter siderocapsulatus</name>
    <dbReference type="NCBI Taxonomy" id="303"/>
    <lineage>
        <taxon>Bacteria</taxon>
        <taxon>Pseudomonadati</taxon>
        <taxon>Pseudomonadota</taxon>
        <taxon>Gammaproteobacteria</taxon>
        <taxon>Pseudomonadales</taxon>
        <taxon>Pseudomonadaceae</taxon>
        <taxon>Pseudomonas</taxon>
    </lineage>
</organism>
<dbReference type="Pfam" id="PF01478">
    <property type="entry name" value="Peptidase_A24"/>
    <property type="match status" value="1"/>
</dbReference>
<evidence type="ECO:0000256" key="1">
    <source>
        <dbReference type="SAM" id="Phobius"/>
    </source>
</evidence>
<dbReference type="EMBL" id="UGUY01000001">
    <property type="protein sequence ID" value="SUD67414.1"/>
    <property type="molecule type" value="Genomic_DNA"/>
</dbReference>
<keyword evidence="1" id="KW-1133">Transmembrane helix</keyword>
<accession>A0A379KIU8</accession>
<evidence type="ECO:0000259" key="2">
    <source>
        <dbReference type="Pfam" id="PF01478"/>
    </source>
</evidence>
<dbReference type="Gene3D" id="1.20.120.1220">
    <property type="match status" value="1"/>
</dbReference>
<gene>
    <name evidence="3" type="ORF">NCTC7914_01503</name>
</gene>
<sequence length="146" mass="15491">MPISSIALLLWLALCSRQDVRERQISNLLTLGVAACALVWLAVTGHSWIGARASDAGWALAIVLLLTLPGYAMGRFGAGDVKLLGALGLATSQDYVLGTFIGAGGTLLVWALLRRWARRRAGQGAEKQPFAPFVLVGFLLTSACLQ</sequence>